<accession>A0ABV0RTB3</accession>
<dbReference type="Gene3D" id="3.40.220.10">
    <property type="entry name" value="Leucine Aminopeptidase, subunit E, domain 1"/>
    <property type="match status" value="1"/>
</dbReference>
<dbReference type="PANTHER" id="PTHR47157">
    <property type="entry name" value="CHROMODOMAIN-HELICASE-DNA-BINDING PROTEIN 1-LIKE"/>
    <property type="match status" value="1"/>
</dbReference>
<dbReference type="InterPro" id="IPR031053">
    <property type="entry name" value="ALC1"/>
</dbReference>
<organism evidence="7 8">
    <name type="scientific">Xenoophorus captivus</name>
    <dbReference type="NCBI Taxonomy" id="1517983"/>
    <lineage>
        <taxon>Eukaryota</taxon>
        <taxon>Metazoa</taxon>
        <taxon>Chordata</taxon>
        <taxon>Craniata</taxon>
        <taxon>Vertebrata</taxon>
        <taxon>Euteleostomi</taxon>
        <taxon>Actinopterygii</taxon>
        <taxon>Neopterygii</taxon>
        <taxon>Teleostei</taxon>
        <taxon>Neoteleostei</taxon>
        <taxon>Acanthomorphata</taxon>
        <taxon>Ovalentaria</taxon>
        <taxon>Atherinomorphae</taxon>
        <taxon>Cyprinodontiformes</taxon>
        <taxon>Goodeidae</taxon>
        <taxon>Xenoophorus</taxon>
    </lineage>
</organism>
<sequence>MHKVCYFISQFIGITSLILCGCGFLPNFLFIGKESAYQVFSLCFMIQSHGPINPTIILSHPSDHMYFFEGIDYSKDPSSEDQKSFDRMLEEQMAEFQKAAGEGRALRRKAGVRQMAWWESCGYRSLCLQPVDSEEEGEDEEDDSSVCSTDSNSTDIHYVLGDVTHPHTARGDAIIVHCVDDSGRWGRGGLFTALEMRSDEPRKQYELTGKMKDLELGNVFLFPIDDKQSRLDGQDQVGSVYRTIYAAQ</sequence>
<keyword evidence="5" id="KW-0539">Nucleus</keyword>
<evidence type="ECO:0000256" key="5">
    <source>
        <dbReference type="ARBA" id="ARBA00023242"/>
    </source>
</evidence>
<dbReference type="InterPro" id="IPR043472">
    <property type="entry name" value="Macro_dom-like"/>
</dbReference>
<keyword evidence="6" id="KW-0472">Membrane</keyword>
<keyword evidence="6" id="KW-1133">Transmembrane helix</keyword>
<evidence type="ECO:0000256" key="4">
    <source>
        <dbReference type="ARBA" id="ARBA00022840"/>
    </source>
</evidence>
<proteinExistence type="inferred from homology"/>
<evidence type="ECO:0000256" key="6">
    <source>
        <dbReference type="SAM" id="Phobius"/>
    </source>
</evidence>
<reference evidence="7 8" key="1">
    <citation type="submission" date="2021-06" db="EMBL/GenBank/DDBJ databases">
        <authorList>
            <person name="Palmer J.M."/>
        </authorList>
    </citation>
    <scope>NUCLEOTIDE SEQUENCE [LARGE SCALE GENOMIC DNA]</scope>
    <source>
        <strain evidence="7 8">XC_2019</strain>
        <tissue evidence="7">Muscle</tissue>
    </source>
</reference>
<dbReference type="PROSITE" id="PS51257">
    <property type="entry name" value="PROKAR_LIPOPROTEIN"/>
    <property type="match status" value="1"/>
</dbReference>
<dbReference type="SUPFAM" id="SSF52949">
    <property type="entry name" value="Macro domain-like"/>
    <property type="match status" value="1"/>
</dbReference>
<evidence type="ECO:0000313" key="8">
    <source>
        <dbReference type="Proteomes" id="UP001434883"/>
    </source>
</evidence>
<comment type="subcellular location">
    <subcellularLocation>
        <location evidence="1">Nucleus</location>
    </subcellularLocation>
</comment>
<keyword evidence="4" id="KW-0067">ATP-binding</keyword>
<dbReference type="Proteomes" id="UP001434883">
    <property type="component" value="Unassembled WGS sequence"/>
</dbReference>
<evidence type="ECO:0000256" key="2">
    <source>
        <dbReference type="ARBA" id="ARBA00007025"/>
    </source>
</evidence>
<keyword evidence="8" id="KW-1185">Reference proteome</keyword>
<dbReference type="EMBL" id="JAHRIN010058819">
    <property type="protein sequence ID" value="MEQ2211151.1"/>
    <property type="molecule type" value="Genomic_DNA"/>
</dbReference>
<name>A0ABV0RTB3_9TELE</name>
<protein>
    <submittedName>
        <fullName evidence="7">Uncharacterized protein</fullName>
    </submittedName>
</protein>
<keyword evidence="6" id="KW-0812">Transmembrane</keyword>
<evidence type="ECO:0000313" key="7">
    <source>
        <dbReference type="EMBL" id="MEQ2211151.1"/>
    </source>
</evidence>
<keyword evidence="3" id="KW-0547">Nucleotide-binding</keyword>
<comment type="similarity">
    <text evidence="2">Belongs to the SNF2/RAD54 helicase family.</text>
</comment>
<comment type="caution">
    <text evidence="7">The sequence shown here is derived from an EMBL/GenBank/DDBJ whole genome shotgun (WGS) entry which is preliminary data.</text>
</comment>
<dbReference type="PANTHER" id="PTHR47157:SF1">
    <property type="entry name" value="CHROMODOMAIN-HELICASE-DNA-BINDING PROTEIN 1-LIKE"/>
    <property type="match status" value="1"/>
</dbReference>
<evidence type="ECO:0000256" key="3">
    <source>
        <dbReference type="ARBA" id="ARBA00022741"/>
    </source>
</evidence>
<feature type="transmembrane region" description="Helical" evidence="6">
    <location>
        <begin position="6"/>
        <end position="31"/>
    </location>
</feature>
<evidence type="ECO:0000256" key="1">
    <source>
        <dbReference type="ARBA" id="ARBA00004123"/>
    </source>
</evidence>
<gene>
    <name evidence="7" type="ORF">XENOCAPTIV_006315</name>
</gene>